<comment type="similarity">
    <text evidence="1">Belongs to the UDP-glycosyltransferase family.</text>
</comment>
<reference evidence="3" key="1">
    <citation type="submission" date="2023-05" db="EMBL/GenBank/DDBJ databases">
        <authorList>
            <person name="Huff M."/>
        </authorList>
    </citation>
    <scope>NUCLEOTIDE SEQUENCE</scope>
</reference>
<dbReference type="Gene3D" id="3.40.50.2000">
    <property type="entry name" value="Glycogen Phosphorylase B"/>
    <property type="match status" value="2"/>
</dbReference>
<gene>
    <name evidence="3" type="ORF">FPE_LOCUS12804</name>
</gene>
<dbReference type="PANTHER" id="PTHR11926">
    <property type="entry name" value="GLUCOSYL/GLUCURONOSYL TRANSFERASES"/>
    <property type="match status" value="1"/>
</dbReference>
<dbReference type="Pfam" id="PF00201">
    <property type="entry name" value="UDPGT"/>
    <property type="match status" value="1"/>
</dbReference>
<dbReference type="SUPFAM" id="SSF53756">
    <property type="entry name" value="UDP-Glycosyltransferase/glycogen phosphorylase"/>
    <property type="match status" value="1"/>
</dbReference>
<name>A0AAD1Z9L8_9LAMI</name>
<evidence type="ECO:0000313" key="3">
    <source>
        <dbReference type="EMBL" id="CAI9765374.1"/>
    </source>
</evidence>
<dbReference type="Proteomes" id="UP000834106">
    <property type="component" value="Chromosome 7"/>
</dbReference>
<dbReference type="PANTHER" id="PTHR11926:SF774">
    <property type="entry name" value="UDP-GLYCOSYLTRANSFERASE 85A1-RELATED"/>
    <property type="match status" value="1"/>
</dbReference>
<keyword evidence="4" id="KW-1185">Reference proteome</keyword>
<evidence type="ECO:0000313" key="4">
    <source>
        <dbReference type="Proteomes" id="UP000834106"/>
    </source>
</evidence>
<evidence type="ECO:0000256" key="1">
    <source>
        <dbReference type="ARBA" id="ARBA00009995"/>
    </source>
</evidence>
<evidence type="ECO:0000256" key="2">
    <source>
        <dbReference type="ARBA" id="ARBA00022679"/>
    </source>
</evidence>
<dbReference type="FunFam" id="3.40.50.2000:FF:000055">
    <property type="entry name" value="Glycosyltransferase"/>
    <property type="match status" value="1"/>
</dbReference>
<dbReference type="EMBL" id="OU503042">
    <property type="protein sequence ID" value="CAI9765374.1"/>
    <property type="molecule type" value="Genomic_DNA"/>
</dbReference>
<dbReference type="GO" id="GO:0080044">
    <property type="term" value="F:quercetin 7-O-glucosyltransferase activity"/>
    <property type="evidence" value="ECO:0007669"/>
    <property type="project" value="TreeGrafter"/>
</dbReference>
<dbReference type="GO" id="GO:0080043">
    <property type="term" value="F:quercetin 3-O-glucosyltransferase activity"/>
    <property type="evidence" value="ECO:0007669"/>
    <property type="project" value="TreeGrafter"/>
</dbReference>
<proteinExistence type="inferred from homology"/>
<keyword evidence="2" id="KW-0808">Transferase</keyword>
<dbReference type="AlphaFoldDB" id="A0AAD1Z9L8"/>
<organism evidence="3 4">
    <name type="scientific">Fraxinus pennsylvanica</name>
    <dbReference type="NCBI Taxonomy" id="56036"/>
    <lineage>
        <taxon>Eukaryota</taxon>
        <taxon>Viridiplantae</taxon>
        <taxon>Streptophyta</taxon>
        <taxon>Embryophyta</taxon>
        <taxon>Tracheophyta</taxon>
        <taxon>Spermatophyta</taxon>
        <taxon>Magnoliopsida</taxon>
        <taxon>eudicotyledons</taxon>
        <taxon>Gunneridae</taxon>
        <taxon>Pentapetalae</taxon>
        <taxon>asterids</taxon>
        <taxon>lamiids</taxon>
        <taxon>Lamiales</taxon>
        <taxon>Oleaceae</taxon>
        <taxon>Oleeae</taxon>
        <taxon>Fraxinus</taxon>
    </lineage>
</organism>
<dbReference type="CDD" id="cd03784">
    <property type="entry name" value="GT1_Gtf-like"/>
    <property type="match status" value="1"/>
</dbReference>
<sequence>MKPHAVVIPYPAQGHIAPVLKLAKLLHFRGFFITFVNTEYNHNRLARSRGPESVKGLEDFQFRAIPDGLPSSDKDATQDIPALCDSVQNNCLPHFLDLINNLNDSPDCPNVSCIVSDGVMSFTLDAAEQLDIPEVVFFTTSACGFMAYCHYAELVTRGYFPLKDESCITNGYLDTKLDWVSGMKDIRLRDFPSFIRTTDPKDIMVNYNILQTKNASRAKAVIINTYDDLEKEVLEAIREKFERVCTIGPLQLVEHEIKNPKLKSIGSSLWKEDELHYCITVLSAKQLLEFAWGLANSNQHFLWIIRPDLVSGESAILPEEYSREVEGKALMVEWCNQEQVLAHPSVGGFLTHSGWNSTIECISEGVPMICWPFFAEQQTNCRYVCTEWETGLEIEGEVTREKVAKLVKVLMEGEKGKEMGKRALKWKEKARLAVKPGGSSYQNLEFLINEILLKN</sequence>
<evidence type="ECO:0008006" key="5">
    <source>
        <dbReference type="Google" id="ProtNLM"/>
    </source>
</evidence>
<protein>
    <recommendedName>
        <fullName evidence="5">Glycosyltransferase</fullName>
    </recommendedName>
</protein>
<dbReference type="InterPro" id="IPR002213">
    <property type="entry name" value="UDP_glucos_trans"/>
</dbReference>
<accession>A0AAD1Z9L8</accession>